<dbReference type="EMBL" id="CAEMXZ010000011">
    <property type="protein sequence ID" value="CAB4322667.1"/>
    <property type="molecule type" value="Genomic_DNA"/>
</dbReference>
<proteinExistence type="predicted"/>
<name>A0A6J5YE34_9ZZZZ</name>
<dbReference type="PROSITE" id="PS51257">
    <property type="entry name" value="PROKAR_LIPOPROTEIN"/>
    <property type="match status" value="1"/>
</dbReference>
<dbReference type="AlphaFoldDB" id="A0A6J5YE34"/>
<evidence type="ECO:0000259" key="2">
    <source>
        <dbReference type="Pfam" id="PF14016"/>
    </source>
</evidence>
<protein>
    <submittedName>
        <fullName evidence="3">Unannotated protein</fullName>
    </submittedName>
</protein>
<organism evidence="3">
    <name type="scientific">freshwater metagenome</name>
    <dbReference type="NCBI Taxonomy" id="449393"/>
    <lineage>
        <taxon>unclassified sequences</taxon>
        <taxon>metagenomes</taxon>
        <taxon>ecological metagenomes</taxon>
    </lineage>
</organism>
<gene>
    <name evidence="3" type="ORF">UFOPK1392_00403</name>
    <name evidence="4" type="ORF">UFOPK3733_00300</name>
</gene>
<dbReference type="InterPro" id="IPR025326">
    <property type="entry name" value="DUF4232"/>
</dbReference>
<accession>A0A6J5YE34</accession>
<evidence type="ECO:0000256" key="1">
    <source>
        <dbReference type="SAM" id="MobiDB-lite"/>
    </source>
</evidence>
<feature type="region of interest" description="Disordered" evidence="1">
    <location>
        <begin position="23"/>
        <end position="51"/>
    </location>
</feature>
<sequence length="189" mass="18759">MKRLVLLAAIAALMIPLIAACGSGGSNSGSSTTTRASTSSSTTKVPTPAPTAVVPAHCNSSQLKVMLGQADAGAGQLYVPIVFVNTSSNACEMRGFPGVSLLDQNSNQIGQPATREGAEGSVVTLAPNGSASALLHTSNGIGGSGTCTPRASAIRVYPPDNTEAIIVPGEFVACGGMSISTVISGISGR</sequence>
<dbReference type="EMBL" id="CAFBNC010000008">
    <property type="protein sequence ID" value="CAB4924879.1"/>
    <property type="molecule type" value="Genomic_DNA"/>
</dbReference>
<dbReference type="Pfam" id="PF14016">
    <property type="entry name" value="DUF4232"/>
    <property type="match status" value="1"/>
</dbReference>
<feature type="compositionally biased region" description="Low complexity" evidence="1">
    <location>
        <begin position="28"/>
        <end position="51"/>
    </location>
</feature>
<feature type="domain" description="DUF4232" evidence="2">
    <location>
        <begin position="58"/>
        <end position="175"/>
    </location>
</feature>
<evidence type="ECO:0000313" key="3">
    <source>
        <dbReference type="EMBL" id="CAB4322667.1"/>
    </source>
</evidence>
<evidence type="ECO:0000313" key="4">
    <source>
        <dbReference type="EMBL" id="CAB4924879.1"/>
    </source>
</evidence>
<reference evidence="3" key="1">
    <citation type="submission" date="2020-05" db="EMBL/GenBank/DDBJ databases">
        <authorList>
            <person name="Chiriac C."/>
            <person name="Salcher M."/>
            <person name="Ghai R."/>
            <person name="Kavagutti S V."/>
        </authorList>
    </citation>
    <scope>NUCLEOTIDE SEQUENCE</scope>
</reference>